<dbReference type="AlphaFoldDB" id="A0A9W9JQQ4"/>
<sequence length="846" mass="94129">MGASDSKIGFKQGIFRLSEERNIAAHDPYWTSFWELPESSEDVFSLFSPNDIRRTRDNALENIETLIQTLTTRAFTLRHHPSFPDPDQAPERDILNCIRVLTRVLPYLYEKESLGPWEEKFLWTPRQVKGRTVKNEVLFDEAQEGKEPVQSAAETHENLRPLAEELIDTLVDLLFFSDFTLPRQPNGQSKVTYAIWQSGVGCNTAVATTKEFESNRCEILRLLMTLAGQSMYTTPGVLPQRGVRTLTYLCTSPDKQVVLSVLCSLLNTTLKYNPASWRVPYNTLVFRDTKQVLPLQEKSSYIPGSQSSSNLAPEVLMLFWELIQCNKRFRSFIIDTDRAHDFVVLALFYALEYRNEPSKQGVVRMCAFLLQTLSVEASFGSHLNKIFEGQESLPASIRINAFRGTYADFLLHSIYTLITTSQGNFAPVYPALLAIINNIAPHIEGLSASSGSQLMHLFSLMASPSFLLANETNHVLLHSLLDSINSILENKYRQNPELILAIIKNKKRIEALRTFTLESGQEEIEKINRRRKDAGAAIHTGLFDDGSRRSSADSIRSPSNALSRTQSLEEVPEDSAFAVGDDDDDEDSDEEPQPTPAASTASENPSQASSVTNVEDAVPVQLRGMSEKARGKMPANIQSFSRQNSSTSLGAYSTTNQAFGGSFEPTASWIDSWLPELPLHTILIIIQQASSILPRQASARDATADTLRRIQKIEFVGLEPSAVRVHLFEWSQLALGWYESLLWGVIFASEMQIAKGTMGIWNGTAIKLFRVQETAPAGPTLTSPRGAVDAVGSNIVSRIGQINLRGAIDPIIPPGSLDAWWAHPCTVLATIGDKEQSTAVFFLLIH</sequence>
<feature type="compositionally biased region" description="Polar residues" evidence="1">
    <location>
        <begin position="596"/>
        <end position="613"/>
    </location>
</feature>
<keyword evidence="3" id="KW-1185">Reference proteome</keyword>
<dbReference type="Pfam" id="PF12722">
    <property type="entry name" value="Hid1"/>
    <property type="match status" value="2"/>
</dbReference>
<dbReference type="GO" id="GO:0005797">
    <property type="term" value="C:Golgi medial cisterna"/>
    <property type="evidence" value="ECO:0007669"/>
    <property type="project" value="TreeGrafter"/>
</dbReference>
<evidence type="ECO:0000313" key="2">
    <source>
        <dbReference type="EMBL" id="KAJ4863970.1"/>
    </source>
</evidence>
<dbReference type="EMBL" id="JAOPEN010000001">
    <property type="protein sequence ID" value="KAJ4863970.1"/>
    <property type="molecule type" value="Genomic_DNA"/>
</dbReference>
<feature type="compositionally biased region" description="Polar residues" evidence="1">
    <location>
        <begin position="552"/>
        <end position="568"/>
    </location>
</feature>
<reference evidence="2" key="1">
    <citation type="submission" date="2022-09" db="EMBL/GenBank/DDBJ databases">
        <title>Chromosome-level assembly of Trichoderma breve T069, a fungus used in development of biopesticide product.</title>
        <authorList>
            <person name="Lin R."/>
            <person name="Liu T."/>
        </authorList>
    </citation>
    <scope>NUCLEOTIDE SEQUENCE</scope>
    <source>
        <strain evidence="2">T069</strain>
    </source>
</reference>
<evidence type="ECO:0000256" key="1">
    <source>
        <dbReference type="SAM" id="MobiDB-lite"/>
    </source>
</evidence>
<proteinExistence type="predicted"/>
<feature type="compositionally biased region" description="Acidic residues" evidence="1">
    <location>
        <begin position="580"/>
        <end position="592"/>
    </location>
</feature>
<dbReference type="GeneID" id="80862398"/>
<dbReference type="PANTHER" id="PTHR21575">
    <property type="entry name" value="PROTEIN HID1"/>
    <property type="match status" value="1"/>
</dbReference>
<evidence type="ECO:0000313" key="3">
    <source>
        <dbReference type="Proteomes" id="UP001140511"/>
    </source>
</evidence>
<organism evidence="2 3">
    <name type="scientific">Trichoderma breve</name>
    <dbReference type="NCBI Taxonomy" id="2034170"/>
    <lineage>
        <taxon>Eukaryota</taxon>
        <taxon>Fungi</taxon>
        <taxon>Dikarya</taxon>
        <taxon>Ascomycota</taxon>
        <taxon>Pezizomycotina</taxon>
        <taxon>Sordariomycetes</taxon>
        <taxon>Hypocreomycetidae</taxon>
        <taxon>Hypocreales</taxon>
        <taxon>Hypocreaceae</taxon>
        <taxon>Trichoderma</taxon>
    </lineage>
</organism>
<name>A0A9W9JQQ4_9HYPO</name>
<dbReference type="GO" id="GO:0016020">
    <property type="term" value="C:membrane"/>
    <property type="evidence" value="ECO:0007669"/>
    <property type="project" value="TreeGrafter"/>
</dbReference>
<dbReference type="InterPro" id="IPR026705">
    <property type="entry name" value="Hid-1/Ecm30"/>
</dbReference>
<dbReference type="PANTHER" id="PTHR21575:SF12">
    <property type="entry name" value="PROTEIN HID1"/>
    <property type="match status" value="1"/>
</dbReference>
<dbReference type="GO" id="GO:0000138">
    <property type="term" value="C:Golgi trans cisterna"/>
    <property type="evidence" value="ECO:0007669"/>
    <property type="project" value="TreeGrafter"/>
</dbReference>
<protein>
    <submittedName>
        <fullName evidence="2">High-temperature-induced dauer-formation protein domain-containing protein</fullName>
    </submittedName>
</protein>
<dbReference type="Proteomes" id="UP001140511">
    <property type="component" value="Unassembled WGS sequence"/>
</dbReference>
<comment type="caution">
    <text evidence="2">The sequence shown here is derived from an EMBL/GenBank/DDBJ whole genome shotgun (WGS) entry which is preliminary data.</text>
</comment>
<gene>
    <name evidence="2" type="ORF">T069G_00500</name>
</gene>
<accession>A0A9W9JQQ4</accession>
<feature type="region of interest" description="Disordered" evidence="1">
    <location>
        <begin position="540"/>
        <end position="618"/>
    </location>
</feature>
<dbReference type="RefSeq" id="XP_056033026.1">
    <property type="nucleotide sequence ID" value="XM_056167710.1"/>
</dbReference>